<dbReference type="Proteomes" id="UP000008812">
    <property type="component" value="Chromosome"/>
</dbReference>
<reference evidence="2 3" key="1">
    <citation type="journal article" date="2008" name="Infect. Immun.">
        <title>Genome of Mycoplasma arthritidis.</title>
        <authorList>
            <person name="Dybvig K."/>
            <person name="Zuhua C."/>
            <person name="Lao P."/>
            <person name="Jordan D.S."/>
            <person name="French C.T."/>
            <person name="Tu A.H."/>
            <person name="Loraine A.E."/>
        </authorList>
    </citation>
    <scope>NUCLEOTIDE SEQUENCE [LARGE SCALE GENOMIC DNA]</scope>
    <source>
        <strain evidence="2 3">158L3-1</strain>
    </source>
</reference>
<protein>
    <submittedName>
        <fullName evidence="2">Hypothetical membrane protein</fullName>
    </submittedName>
</protein>
<evidence type="ECO:0000313" key="3">
    <source>
        <dbReference type="Proteomes" id="UP000008812"/>
    </source>
</evidence>
<dbReference type="KEGG" id="mat:MARTH_orf565"/>
<accession>B3PMW7</accession>
<evidence type="ECO:0000313" key="2">
    <source>
        <dbReference type="EMBL" id="ACF07369.1"/>
    </source>
</evidence>
<evidence type="ECO:0000256" key="1">
    <source>
        <dbReference type="SAM" id="Phobius"/>
    </source>
</evidence>
<gene>
    <name evidence="2" type="ordered locus">MARTH_orf565</name>
</gene>
<keyword evidence="1" id="KW-0472">Membrane</keyword>
<feature type="transmembrane region" description="Helical" evidence="1">
    <location>
        <begin position="88"/>
        <end position="108"/>
    </location>
</feature>
<sequence length="229" mass="27526">MNTNEVLINLAWMIPTFVISILVPLIHSFFFRNKLIYSWDFYINNLKIPKLTAFNRLKALKHLIIFQISWTLAIILGLITLSKLLKDYFYIIFLCMIFLVILRVYGYVSIITMYKRLKKYCLEYNKFNIDYFYEKEEDINFISKNSYLAINMFLKNQIKIKNNNFKFFLSMKKIEKSLNKISNPKKKVEYLDDICFLDEGISEINKIAFTREMMSHLRLTLIEKYVTNN</sequence>
<organism evidence="2 3">
    <name type="scientific">Metamycoplasma arthritidis (strain 158L3-1)</name>
    <name type="common">Mycoplasma arthritidis</name>
    <dbReference type="NCBI Taxonomy" id="243272"/>
    <lineage>
        <taxon>Bacteria</taxon>
        <taxon>Bacillati</taxon>
        <taxon>Mycoplasmatota</taxon>
        <taxon>Mycoplasmoidales</taxon>
        <taxon>Metamycoplasmataceae</taxon>
        <taxon>Metamycoplasma</taxon>
    </lineage>
</organism>
<keyword evidence="1" id="KW-0812">Transmembrane</keyword>
<name>B3PMW7_META1</name>
<keyword evidence="3" id="KW-1185">Reference proteome</keyword>
<feature type="transmembrane region" description="Helical" evidence="1">
    <location>
        <begin position="63"/>
        <end position="82"/>
    </location>
</feature>
<keyword evidence="1" id="KW-1133">Transmembrane helix</keyword>
<dbReference type="EMBL" id="CP001047">
    <property type="protein sequence ID" value="ACF07369.1"/>
    <property type="molecule type" value="Genomic_DNA"/>
</dbReference>
<dbReference type="AlphaFoldDB" id="B3PMW7"/>
<dbReference type="HOGENOM" id="CLU_1169625_0_0_14"/>
<proteinExistence type="predicted"/>
<feature type="transmembrane region" description="Helical" evidence="1">
    <location>
        <begin position="6"/>
        <end position="31"/>
    </location>
</feature>